<dbReference type="SUPFAM" id="SSF51215">
    <property type="entry name" value="Regulatory protein AraC"/>
    <property type="match status" value="1"/>
</dbReference>
<dbReference type="Pfam" id="PF12833">
    <property type="entry name" value="HTH_18"/>
    <property type="match status" value="1"/>
</dbReference>
<gene>
    <name evidence="5" type="ORF">ACFPRA_13580</name>
</gene>
<dbReference type="SMART" id="SM00342">
    <property type="entry name" value="HTH_ARAC"/>
    <property type="match status" value="1"/>
</dbReference>
<keyword evidence="6" id="KW-1185">Reference proteome</keyword>
<dbReference type="RefSeq" id="WP_381435571.1">
    <property type="nucleotide sequence ID" value="NZ_JBHSNO010000006.1"/>
</dbReference>
<evidence type="ECO:0000259" key="4">
    <source>
        <dbReference type="PROSITE" id="PS01124"/>
    </source>
</evidence>
<comment type="caution">
    <text evidence="5">The sequence shown here is derived from an EMBL/GenBank/DDBJ whole genome shotgun (WGS) entry which is preliminary data.</text>
</comment>
<keyword evidence="2" id="KW-0238">DNA-binding</keyword>
<evidence type="ECO:0000256" key="3">
    <source>
        <dbReference type="ARBA" id="ARBA00023163"/>
    </source>
</evidence>
<name>A0ABW0TKA5_9BACL</name>
<dbReference type="PRINTS" id="PR00032">
    <property type="entry name" value="HTHARAC"/>
</dbReference>
<proteinExistence type="predicted"/>
<dbReference type="PANTHER" id="PTHR43280:SF28">
    <property type="entry name" value="HTH-TYPE TRANSCRIPTIONAL ACTIVATOR RHAS"/>
    <property type="match status" value="1"/>
</dbReference>
<dbReference type="Gene3D" id="1.10.10.60">
    <property type="entry name" value="Homeodomain-like"/>
    <property type="match status" value="2"/>
</dbReference>
<evidence type="ECO:0000313" key="6">
    <source>
        <dbReference type="Proteomes" id="UP001596109"/>
    </source>
</evidence>
<dbReference type="InterPro" id="IPR018062">
    <property type="entry name" value="HTH_AraC-typ_CS"/>
</dbReference>
<dbReference type="InterPro" id="IPR037923">
    <property type="entry name" value="HTH-like"/>
</dbReference>
<evidence type="ECO:0000313" key="5">
    <source>
        <dbReference type="EMBL" id="MFC5589931.1"/>
    </source>
</evidence>
<evidence type="ECO:0000256" key="2">
    <source>
        <dbReference type="ARBA" id="ARBA00023125"/>
    </source>
</evidence>
<keyword evidence="3" id="KW-0804">Transcription</keyword>
<dbReference type="EMBL" id="JBHSNO010000006">
    <property type="protein sequence ID" value="MFC5589931.1"/>
    <property type="molecule type" value="Genomic_DNA"/>
</dbReference>
<dbReference type="PANTHER" id="PTHR43280">
    <property type="entry name" value="ARAC-FAMILY TRANSCRIPTIONAL REGULATOR"/>
    <property type="match status" value="1"/>
</dbReference>
<keyword evidence="1" id="KW-0805">Transcription regulation</keyword>
<accession>A0ABW0TKA5</accession>
<dbReference type="Proteomes" id="UP001596109">
    <property type="component" value="Unassembled WGS sequence"/>
</dbReference>
<sequence length="306" mass="34810">MEQYLLGKASLNREAADLTQNGASFRIHYWGVMPSHYNTSLHQHSFMEICYVLEGKGMYINDGQAYSIQKDTLFLSKPNILHQIKSEEGLFLLYVGFELVESASNEEWMNLIQKVKDCSDIHLKLEEKNAIVLLWQSLLVHSTNNDQVLYKAILENTAFSLIATLIQTFCPPIETSKPVNVNETPSELLSTVKIYIKDNLSQALLLADVAGHFHISGRHLSRLFQSGEGVNYSTYIQNERIQKAATLLKSTDQTIKDIAERTGFSSVHYFTRVFTEKLGCSPGAFRTLYTDVKKMTYRNENDFMEG</sequence>
<dbReference type="Gene3D" id="2.60.120.10">
    <property type="entry name" value="Jelly Rolls"/>
    <property type="match status" value="1"/>
</dbReference>
<dbReference type="PROSITE" id="PS01124">
    <property type="entry name" value="HTH_ARAC_FAMILY_2"/>
    <property type="match status" value="1"/>
</dbReference>
<dbReference type="InterPro" id="IPR020449">
    <property type="entry name" value="Tscrpt_reg_AraC-type_HTH"/>
</dbReference>
<dbReference type="Pfam" id="PF02311">
    <property type="entry name" value="AraC_binding"/>
    <property type="match status" value="1"/>
</dbReference>
<dbReference type="InterPro" id="IPR009057">
    <property type="entry name" value="Homeodomain-like_sf"/>
</dbReference>
<dbReference type="SUPFAM" id="SSF46689">
    <property type="entry name" value="Homeodomain-like"/>
    <property type="match status" value="2"/>
</dbReference>
<dbReference type="InterPro" id="IPR003313">
    <property type="entry name" value="AraC-bd"/>
</dbReference>
<organism evidence="5 6">
    <name type="scientific">Sporosarcina soli</name>
    <dbReference type="NCBI Taxonomy" id="334736"/>
    <lineage>
        <taxon>Bacteria</taxon>
        <taxon>Bacillati</taxon>
        <taxon>Bacillota</taxon>
        <taxon>Bacilli</taxon>
        <taxon>Bacillales</taxon>
        <taxon>Caryophanaceae</taxon>
        <taxon>Sporosarcina</taxon>
    </lineage>
</organism>
<reference evidence="6" key="1">
    <citation type="journal article" date="2019" name="Int. J. Syst. Evol. Microbiol.">
        <title>The Global Catalogue of Microorganisms (GCM) 10K type strain sequencing project: providing services to taxonomists for standard genome sequencing and annotation.</title>
        <authorList>
            <consortium name="The Broad Institute Genomics Platform"/>
            <consortium name="The Broad Institute Genome Sequencing Center for Infectious Disease"/>
            <person name="Wu L."/>
            <person name="Ma J."/>
        </authorList>
    </citation>
    <scope>NUCLEOTIDE SEQUENCE [LARGE SCALE GENOMIC DNA]</scope>
    <source>
        <strain evidence="6">CGMCC 4.1434</strain>
    </source>
</reference>
<evidence type="ECO:0000256" key="1">
    <source>
        <dbReference type="ARBA" id="ARBA00023015"/>
    </source>
</evidence>
<dbReference type="PROSITE" id="PS00041">
    <property type="entry name" value="HTH_ARAC_FAMILY_1"/>
    <property type="match status" value="1"/>
</dbReference>
<protein>
    <submittedName>
        <fullName evidence="5">AraC family transcriptional regulator</fullName>
    </submittedName>
</protein>
<dbReference type="InterPro" id="IPR018060">
    <property type="entry name" value="HTH_AraC"/>
</dbReference>
<dbReference type="InterPro" id="IPR014710">
    <property type="entry name" value="RmlC-like_jellyroll"/>
</dbReference>
<feature type="domain" description="HTH araC/xylS-type" evidence="4">
    <location>
        <begin position="190"/>
        <end position="288"/>
    </location>
</feature>